<accession>A0A016U686</accession>
<sequence length="191" mass="22138">MKGTPTMVFSKVLRNALCCWLRLYDLTYSEEVCKLEAQSYIRSESQHWRSEVNSRVNQPLPIRLYGLKRLSSKIQRSSYYVNKMTSHQSFIFLLLFHAFLPGIAIICYDCHSDQGTCNEGECEGVVCIKMETSNKDNGKLPHFCEFSQLLNLLPCKKEIVKNDDLRKKFFSFFGSQFSDFSAQNFVDLPIQ</sequence>
<name>A0A016U686_9BILA</name>
<protein>
    <submittedName>
        <fullName evidence="1">Uncharacterized protein</fullName>
    </submittedName>
</protein>
<comment type="caution">
    <text evidence="1">The sequence shown here is derived from an EMBL/GenBank/DDBJ whole genome shotgun (WGS) entry which is preliminary data.</text>
</comment>
<dbReference type="OrthoDB" id="5860564at2759"/>
<dbReference type="Proteomes" id="UP000024635">
    <property type="component" value="Unassembled WGS sequence"/>
</dbReference>
<proteinExistence type="predicted"/>
<reference evidence="2" key="1">
    <citation type="journal article" date="2015" name="Nat. Genet.">
        <title>The genome and transcriptome of the zoonotic hookworm Ancylostoma ceylanicum identify infection-specific gene families.</title>
        <authorList>
            <person name="Schwarz E.M."/>
            <person name="Hu Y."/>
            <person name="Antoshechkin I."/>
            <person name="Miller M.M."/>
            <person name="Sternberg P.W."/>
            <person name="Aroian R.V."/>
        </authorList>
    </citation>
    <scope>NUCLEOTIDE SEQUENCE</scope>
    <source>
        <strain evidence="2">HY135</strain>
    </source>
</reference>
<organism evidence="1 2">
    <name type="scientific">Ancylostoma ceylanicum</name>
    <dbReference type="NCBI Taxonomy" id="53326"/>
    <lineage>
        <taxon>Eukaryota</taxon>
        <taxon>Metazoa</taxon>
        <taxon>Ecdysozoa</taxon>
        <taxon>Nematoda</taxon>
        <taxon>Chromadorea</taxon>
        <taxon>Rhabditida</taxon>
        <taxon>Rhabditina</taxon>
        <taxon>Rhabditomorpha</taxon>
        <taxon>Strongyloidea</taxon>
        <taxon>Ancylostomatidae</taxon>
        <taxon>Ancylostomatinae</taxon>
        <taxon>Ancylostoma</taxon>
    </lineage>
</organism>
<evidence type="ECO:0000313" key="2">
    <source>
        <dbReference type="Proteomes" id="UP000024635"/>
    </source>
</evidence>
<dbReference type="AlphaFoldDB" id="A0A016U686"/>
<gene>
    <name evidence="1" type="primary">Acey_s0057.g2750</name>
    <name evidence="1" type="synonym">Acey-Y6B3B.7</name>
    <name evidence="1" type="ORF">Y032_0057g2750</name>
</gene>
<keyword evidence="2" id="KW-1185">Reference proteome</keyword>
<evidence type="ECO:0000313" key="1">
    <source>
        <dbReference type="EMBL" id="EYC10078.1"/>
    </source>
</evidence>
<dbReference type="EMBL" id="JARK01001393">
    <property type="protein sequence ID" value="EYC10078.1"/>
    <property type="molecule type" value="Genomic_DNA"/>
</dbReference>